<dbReference type="Proteomes" id="UP000198327">
    <property type="component" value="Unassembled WGS sequence"/>
</dbReference>
<keyword evidence="3" id="KW-1185">Reference proteome</keyword>
<feature type="transmembrane region" description="Helical" evidence="1">
    <location>
        <begin position="156"/>
        <end position="181"/>
    </location>
</feature>
<feature type="transmembrane region" description="Helical" evidence="1">
    <location>
        <begin position="211"/>
        <end position="227"/>
    </location>
</feature>
<name>A0A239MD65_9NOCA</name>
<feature type="transmembrane region" description="Helical" evidence="1">
    <location>
        <begin position="75"/>
        <end position="96"/>
    </location>
</feature>
<evidence type="ECO:0000313" key="3">
    <source>
        <dbReference type="Proteomes" id="UP000198327"/>
    </source>
</evidence>
<keyword evidence="1" id="KW-0472">Membrane</keyword>
<gene>
    <name evidence="2" type="ORF">SAMN05421642_11786</name>
</gene>
<evidence type="ECO:0000256" key="1">
    <source>
        <dbReference type="SAM" id="Phobius"/>
    </source>
</evidence>
<reference evidence="3" key="1">
    <citation type="submission" date="2017-06" db="EMBL/GenBank/DDBJ databases">
        <authorList>
            <person name="Varghese N."/>
            <person name="Submissions S."/>
        </authorList>
    </citation>
    <scope>NUCLEOTIDE SEQUENCE [LARGE SCALE GENOMIC DNA]</scope>
    <source>
        <strain evidence="3">JCM 23211</strain>
    </source>
</reference>
<feature type="transmembrane region" description="Helical" evidence="1">
    <location>
        <begin position="233"/>
        <end position="249"/>
    </location>
</feature>
<evidence type="ECO:0000313" key="2">
    <source>
        <dbReference type="EMBL" id="SNT40675.1"/>
    </source>
</evidence>
<organism evidence="2 3">
    <name type="scientific">Rhodococcoides kyotonense</name>
    <dbReference type="NCBI Taxonomy" id="398843"/>
    <lineage>
        <taxon>Bacteria</taxon>
        <taxon>Bacillati</taxon>
        <taxon>Actinomycetota</taxon>
        <taxon>Actinomycetes</taxon>
        <taxon>Mycobacteriales</taxon>
        <taxon>Nocardiaceae</taxon>
        <taxon>Rhodococcoides</taxon>
    </lineage>
</organism>
<feature type="transmembrane region" description="Helical" evidence="1">
    <location>
        <begin position="364"/>
        <end position="388"/>
    </location>
</feature>
<feature type="transmembrane region" description="Helical" evidence="1">
    <location>
        <begin position="103"/>
        <end position="122"/>
    </location>
</feature>
<feature type="transmembrane region" description="Helical" evidence="1">
    <location>
        <begin position="187"/>
        <end position="204"/>
    </location>
</feature>
<protein>
    <recommendedName>
        <fullName evidence="4">O-antigen ligase</fullName>
    </recommendedName>
</protein>
<feature type="transmembrane region" description="Helical" evidence="1">
    <location>
        <begin position="395"/>
        <end position="413"/>
    </location>
</feature>
<sequence>MSCAPGTFTLRSPDIAGNAHALFGAEWGERLTVAYGGHHAESFPEGRAAGTDLDVLRMPERAGLFALGATSALPLMNFTVTGFSFVCAAVAVAYFMPTNRRRTGLPLLFAGLGTAAYLLSAWTNDTGVFAPNVVAFAAFALYFCGITVLARDIQRIATVMVGIAFGSTVFFVLIGTMLTATGMLVDLWKYGIAPAATVFVLYLAAARSTRWTVVTLLLVALGGASLVLNFRSHALVCFGVALLLVLSHYRGGRLSVRARVAVVAMFGVVFSWALEYAAREGMLGQALRDKVLMQSNGNVPMLLAGRTEPPLSITAIVERPWLGWGDADNISHAVYTQAQHAAMNLGFERSFPFEYAWKLPNGSISLHSILLGSWAEAGIVAVLLPLWLLWACYRLVFASEVAGPWTPLLMYLGLQGAWDIMFSPWSYNLPAVFAVLACSCVALRSVGPTRTEGTP</sequence>
<evidence type="ECO:0008006" key="4">
    <source>
        <dbReference type="Google" id="ProtNLM"/>
    </source>
</evidence>
<keyword evidence="1" id="KW-0812">Transmembrane</keyword>
<feature type="transmembrane region" description="Helical" evidence="1">
    <location>
        <begin position="256"/>
        <end position="274"/>
    </location>
</feature>
<dbReference type="EMBL" id="FZOW01000017">
    <property type="protein sequence ID" value="SNT40675.1"/>
    <property type="molecule type" value="Genomic_DNA"/>
</dbReference>
<feature type="transmembrane region" description="Helical" evidence="1">
    <location>
        <begin position="128"/>
        <end position="149"/>
    </location>
</feature>
<feature type="transmembrane region" description="Helical" evidence="1">
    <location>
        <begin position="425"/>
        <end position="443"/>
    </location>
</feature>
<accession>A0A239MD65</accession>
<proteinExistence type="predicted"/>
<keyword evidence="1" id="KW-1133">Transmembrane helix</keyword>
<dbReference type="AlphaFoldDB" id="A0A239MD65"/>